<comment type="function">
    <text evidence="5">Catalyzes the phosphorylation of the 3'-hydroxyl group of dephosphocoenzyme A to form coenzyme A.</text>
</comment>
<dbReference type="GO" id="GO:0005524">
    <property type="term" value="F:ATP binding"/>
    <property type="evidence" value="ECO:0007669"/>
    <property type="project" value="UniProtKB-UniRule"/>
</dbReference>
<gene>
    <name evidence="5 7" type="primary">coaE</name>
    <name evidence="7" type="ORF">RJ41_06855</name>
</gene>
<comment type="catalytic activity">
    <reaction evidence="5">
        <text>3'-dephospho-CoA + ATP = ADP + CoA + H(+)</text>
        <dbReference type="Rhea" id="RHEA:18245"/>
        <dbReference type="ChEBI" id="CHEBI:15378"/>
        <dbReference type="ChEBI" id="CHEBI:30616"/>
        <dbReference type="ChEBI" id="CHEBI:57287"/>
        <dbReference type="ChEBI" id="CHEBI:57328"/>
        <dbReference type="ChEBI" id="CHEBI:456216"/>
        <dbReference type="EC" id="2.7.1.24"/>
    </reaction>
</comment>
<dbReference type="SUPFAM" id="SSF52540">
    <property type="entry name" value="P-loop containing nucleoside triphosphate hydrolases"/>
    <property type="match status" value="1"/>
</dbReference>
<feature type="binding site" evidence="5">
    <location>
        <begin position="16"/>
        <end position="21"/>
    </location>
    <ligand>
        <name>ATP</name>
        <dbReference type="ChEBI" id="CHEBI:30616"/>
    </ligand>
</feature>
<evidence type="ECO:0000256" key="3">
    <source>
        <dbReference type="ARBA" id="ARBA00022840"/>
    </source>
</evidence>
<keyword evidence="3 5" id="KW-0067">ATP-binding</keyword>
<comment type="subcellular location">
    <subcellularLocation>
        <location evidence="5">Cytoplasm</location>
    </subcellularLocation>
</comment>
<keyword evidence="5 7" id="KW-0418">Kinase</keyword>
<dbReference type="RefSeq" id="WP_039218602.1">
    <property type="nucleotide sequence ID" value="NZ_JWLW01000012.1"/>
</dbReference>
<dbReference type="OrthoDB" id="9812943at2"/>
<keyword evidence="2 5" id="KW-0547">Nucleotide-binding</keyword>
<evidence type="ECO:0000313" key="7">
    <source>
        <dbReference type="EMBL" id="KHT54241.1"/>
    </source>
</evidence>
<reference evidence="7 8" key="1">
    <citation type="submission" date="2014-12" db="EMBL/GenBank/DDBJ databases">
        <title>Genome sequencing of Alteromonas marina AD001.</title>
        <authorList>
            <person name="Adrian T.G.S."/>
            <person name="Chan K.G."/>
        </authorList>
    </citation>
    <scope>NUCLEOTIDE SEQUENCE [LARGE SCALE GENOMIC DNA]</scope>
    <source>
        <strain evidence="7 8">AD001</strain>
    </source>
</reference>
<dbReference type="PANTHER" id="PTHR10695">
    <property type="entry name" value="DEPHOSPHO-COA KINASE-RELATED"/>
    <property type="match status" value="1"/>
</dbReference>
<dbReference type="Proteomes" id="UP000031197">
    <property type="component" value="Unassembled WGS sequence"/>
</dbReference>
<dbReference type="AlphaFoldDB" id="A0A0B3XX88"/>
<dbReference type="Pfam" id="PF01121">
    <property type="entry name" value="CoaE"/>
    <property type="match status" value="1"/>
</dbReference>
<dbReference type="InterPro" id="IPR027417">
    <property type="entry name" value="P-loop_NTPase"/>
</dbReference>
<evidence type="ECO:0000256" key="1">
    <source>
        <dbReference type="ARBA" id="ARBA00009018"/>
    </source>
</evidence>
<protein>
    <recommendedName>
        <fullName evidence="5 6">Dephospho-CoA kinase</fullName>
        <ecNumber evidence="5 6">2.7.1.24</ecNumber>
    </recommendedName>
    <alternativeName>
        <fullName evidence="5">Dephosphocoenzyme A kinase</fullName>
    </alternativeName>
</protein>
<keyword evidence="4 5" id="KW-0173">Coenzyme A biosynthesis</keyword>
<dbReference type="GO" id="GO:0005737">
    <property type="term" value="C:cytoplasm"/>
    <property type="evidence" value="ECO:0007669"/>
    <property type="project" value="UniProtKB-SubCell"/>
</dbReference>
<comment type="pathway">
    <text evidence="5">Cofactor biosynthesis; coenzyme A biosynthesis; CoA from (R)-pantothenate: step 5/5.</text>
</comment>
<comment type="caution">
    <text evidence="7">The sequence shown here is derived from an EMBL/GenBank/DDBJ whole genome shotgun (WGS) entry which is preliminary data.</text>
</comment>
<dbReference type="PROSITE" id="PS51219">
    <property type="entry name" value="DPCK"/>
    <property type="match status" value="1"/>
</dbReference>
<organism evidence="7 8">
    <name type="scientific">Alteromonas marina</name>
    <dbReference type="NCBI Taxonomy" id="203795"/>
    <lineage>
        <taxon>Bacteria</taxon>
        <taxon>Pseudomonadati</taxon>
        <taxon>Pseudomonadota</taxon>
        <taxon>Gammaproteobacteria</taxon>
        <taxon>Alteromonadales</taxon>
        <taxon>Alteromonadaceae</taxon>
        <taxon>Alteromonas/Salinimonas group</taxon>
        <taxon>Alteromonas</taxon>
    </lineage>
</organism>
<dbReference type="GO" id="GO:0004140">
    <property type="term" value="F:dephospho-CoA kinase activity"/>
    <property type="evidence" value="ECO:0007669"/>
    <property type="project" value="UniProtKB-UniRule"/>
</dbReference>
<dbReference type="HAMAP" id="MF_00376">
    <property type="entry name" value="Dephospho_CoA_kinase"/>
    <property type="match status" value="1"/>
</dbReference>
<evidence type="ECO:0000256" key="5">
    <source>
        <dbReference type="HAMAP-Rule" id="MF_00376"/>
    </source>
</evidence>
<name>A0A0B3XX88_9ALTE</name>
<evidence type="ECO:0000313" key="8">
    <source>
        <dbReference type="Proteomes" id="UP000031197"/>
    </source>
</evidence>
<dbReference type="GO" id="GO:0015937">
    <property type="term" value="P:coenzyme A biosynthetic process"/>
    <property type="evidence" value="ECO:0007669"/>
    <property type="project" value="UniProtKB-UniRule"/>
</dbReference>
<accession>A0A0B3XX88</accession>
<keyword evidence="8" id="KW-1185">Reference proteome</keyword>
<dbReference type="NCBIfam" id="TIGR00152">
    <property type="entry name" value="dephospho-CoA kinase"/>
    <property type="match status" value="1"/>
</dbReference>
<dbReference type="Gene3D" id="3.40.50.300">
    <property type="entry name" value="P-loop containing nucleotide triphosphate hydrolases"/>
    <property type="match status" value="1"/>
</dbReference>
<dbReference type="PANTHER" id="PTHR10695:SF46">
    <property type="entry name" value="BIFUNCTIONAL COENZYME A SYNTHASE-RELATED"/>
    <property type="match status" value="1"/>
</dbReference>
<evidence type="ECO:0000256" key="2">
    <source>
        <dbReference type="ARBA" id="ARBA00022741"/>
    </source>
</evidence>
<keyword evidence="5 7" id="KW-0808">Transferase</keyword>
<dbReference type="EC" id="2.7.1.24" evidence="5 6"/>
<keyword evidence="5" id="KW-0963">Cytoplasm</keyword>
<evidence type="ECO:0000256" key="6">
    <source>
        <dbReference type="NCBIfam" id="TIGR00152"/>
    </source>
</evidence>
<dbReference type="InterPro" id="IPR001977">
    <property type="entry name" value="Depp_CoAkinase"/>
</dbReference>
<sequence>MDKQQTFVVGLTGGIGSGKSAATAIFEKHGIDIVDADEVARDVVKVGSEGLQQIAAHFGETILLEDGSLNRAALREKVFAAEEEKIWLNSLLHPLIRSRMQQLISESTSSYCILSVPLLVENKLTEMCNHVVVVDCPEAMQLERALKRDGSTEQTIKSIMASQASRKERIDAANDVLDNSTTLDALASQVSTLHQKLLSLASTQS</sequence>
<proteinExistence type="inferred from homology"/>
<dbReference type="UniPathway" id="UPA00241">
    <property type="reaction ID" value="UER00356"/>
</dbReference>
<dbReference type="EMBL" id="JWLW01000012">
    <property type="protein sequence ID" value="KHT54241.1"/>
    <property type="molecule type" value="Genomic_DNA"/>
</dbReference>
<evidence type="ECO:0000256" key="4">
    <source>
        <dbReference type="ARBA" id="ARBA00022993"/>
    </source>
</evidence>
<comment type="similarity">
    <text evidence="1 5">Belongs to the CoaE family.</text>
</comment>
<dbReference type="CDD" id="cd02022">
    <property type="entry name" value="DPCK"/>
    <property type="match status" value="1"/>
</dbReference>